<evidence type="ECO:0000313" key="3">
    <source>
        <dbReference type="EMBL" id="KGN37502.1"/>
    </source>
</evidence>
<reference evidence="3 4" key="1">
    <citation type="submission" date="2013-08" db="EMBL/GenBank/DDBJ databases">
        <title>The genome sequence of Knoellia subterranea.</title>
        <authorList>
            <person name="Zhu W."/>
            <person name="Wang G."/>
        </authorList>
    </citation>
    <scope>NUCLEOTIDE SEQUENCE [LARGE SCALE GENOMIC DNA]</scope>
    <source>
        <strain evidence="3 4">KCTC 19937</strain>
    </source>
</reference>
<evidence type="ECO:0000256" key="2">
    <source>
        <dbReference type="SAM" id="SignalP"/>
    </source>
</evidence>
<comment type="caution">
    <text evidence="3">The sequence shown here is derived from an EMBL/GenBank/DDBJ whole genome shotgun (WGS) entry which is preliminary data.</text>
</comment>
<dbReference type="eggNOG" id="ENOG50332XF">
    <property type="taxonomic scope" value="Bacteria"/>
</dbReference>
<keyword evidence="1" id="KW-0472">Membrane</keyword>
<protein>
    <submittedName>
        <fullName evidence="3">Uncharacterized protein</fullName>
    </submittedName>
</protein>
<dbReference type="STRING" id="1385521.N803_14120"/>
<accession>A0A0A0JNB4</accession>
<organism evidence="3 4">
    <name type="scientific">Knoellia subterranea KCTC 19937</name>
    <dbReference type="NCBI Taxonomy" id="1385521"/>
    <lineage>
        <taxon>Bacteria</taxon>
        <taxon>Bacillati</taxon>
        <taxon>Actinomycetota</taxon>
        <taxon>Actinomycetes</taxon>
        <taxon>Micrococcales</taxon>
        <taxon>Intrasporangiaceae</taxon>
        <taxon>Knoellia</taxon>
    </lineage>
</organism>
<feature type="transmembrane region" description="Helical" evidence="1">
    <location>
        <begin position="70"/>
        <end position="88"/>
    </location>
</feature>
<dbReference type="EMBL" id="AVPK01000005">
    <property type="protein sequence ID" value="KGN37502.1"/>
    <property type="molecule type" value="Genomic_DNA"/>
</dbReference>
<keyword evidence="4" id="KW-1185">Reference proteome</keyword>
<proteinExistence type="predicted"/>
<keyword evidence="2" id="KW-0732">Signal</keyword>
<evidence type="ECO:0000256" key="1">
    <source>
        <dbReference type="SAM" id="Phobius"/>
    </source>
</evidence>
<gene>
    <name evidence="3" type="ORF">N803_14120</name>
</gene>
<sequence length="98" mass="10370">MAPVLGLGLVTLLMAGCAAAANDAVGTGAQSGFWFGLWHGAISPITFIVSLFNDDVAIYEVHNSGHWYDFGFLLGASVAFSGAARTGRPTPRESRKRR</sequence>
<keyword evidence="1" id="KW-0812">Transmembrane</keyword>
<keyword evidence="1" id="KW-1133">Transmembrane helix</keyword>
<feature type="chain" id="PRO_5001971510" evidence="2">
    <location>
        <begin position="21"/>
        <end position="98"/>
    </location>
</feature>
<feature type="signal peptide" evidence="2">
    <location>
        <begin position="1"/>
        <end position="20"/>
    </location>
</feature>
<dbReference type="AlphaFoldDB" id="A0A0A0JNB4"/>
<name>A0A0A0JNB4_9MICO</name>
<dbReference type="Proteomes" id="UP000030011">
    <property type="component" value="Unassembled WGS sequence"/>
</dbReference>
<evidence type="ECO:0000313" key="4">
    <source>
        <dbReference type="Proteomes" id="UP000030011"/>
    </source>
</evidence>